<dbReference type="EMBL" id="JAIWYP010000001">
    <property type="protein sequence ID" value="KAH3892278.1"/>
    <property type="molecule type" value="Genomic_DNA"/>
</dbReference>
<dbReference type="PROSITE" id="PS50871">
    <property type="entry name" value="C1Q"/>
    <property type="match status" value="1"/>
</dbReference>
<accession>A0A9D4N9M0</accession>
<feature type="domain" description="C1q" evidence="6">
    <location>
        <begin position="69"/>
        <end position="202"/>
    </location>
</feature>
<dbReference type="PANTHER" id="PTHR22923:SF116">
    <property type="entry name" value="C1Q DOMAIN-CONTAINING PROTEIN"/>
    <property type="match status" value="1"/>
</dbReference>
<evidence type="ECO:0000256" key="1">
    <source>
        <dbReference type="ARBA" id="ARBA00004613"/>
    </source>
</evidence>
<sequence length="202" mass="21786">MLLTTFLCVIATGVYGQGLDPEISQNLLSLIAEERNLRLRLETEADKLEKEIDALTVARQNATCGCPSIYTTPIAFTATLGHNINTLGSEQPIIFDEVTLNIGNAYDVRHGVFTAPFAGVFEFTTAVLNRPGYQTELELVKNGVAMTKVVSGDNGYYTMGTNAVALALIKGDEVWVRHPAASDSNLINGESTTSFTGYFVGV</sequence>
<dbReference type="OrthoDB" id="6090657at2759"/>
<dbReference type="SUPFAM" id="SSF49842">
    <property type="entry name" value="TNF-like"/>
    <property type="match status" value="1"/>
</dbReference>
<dbReference type="GO" id="GO:0005576">
    <property type="term" value="C:extracellular region"/>
    <property type="evidence" value="ECO:0007669"/>
    <property type="project" value="UniProtKB-SubCell"/>
</dbReference>
<name>A0A9D4N9M0_DREPO</name>
<dbReference type="AlphaFoldDB" id="A0A9D4N9M0"/>
<protein>
    <recommendedName>
        <fullName evidence="6">C1q domain-containing protein</fullName>
    </recommendedName>
</protein>
<keyword evidence="8" id="KW-1185">Reference proteome</keyword>
<evidence type="ECO:0000313" key="8">
    <source>
        <dbReference type="Proteomes" id="UP000828390"/>
    </source>
</evidence>
<proteinExistence type="predicted"/>
<dbReference type="Proteomes" id="UP000828390">
    <property type="component" value="Unassembled WGS sequence"/>
</dbReference>
<organism evidence="7 8">
    <name type="scientific">Dreissena polymorpha</name>
    <name type="common">Zebra mussel</name>
    <name type="synonym">Mytilus polymorpha</name>
    <dbReference type="NCBI Taxonomy" id="45954"/>
    <lineage>
        <taxon>Eukaryota</taxon>
        <taxon>Metazoa</taxon>
        <taxon>Spiralia</taxon>
        <taxon>Lophotrochozoa</taxon>
        <taxon>Mollusca</taxon>
        <taxon>Bivalvia</taxon>
        <taxon>Autobranchia</taxon>
        <taxon>Heteroconchia</taxon>
        <taxon>Euheterodonta</taxon>
        <taxon>Imparidentia</taxon>
        <taxon>Neoheterodontei</taxon>
        <taxon>Myida</taxon>
        <taxon>Dreissenoidea</taxon>
        <taxon>Dreissenidae</taxon>
        <taxon>Dreissena</taxon>
    </lineage>
</organism>
<reference evidence="7" key="1">
    <citation type="journal article" date="2019" name="bioRxiv">
        <title>The Genome of the Zebra Mussel, Dreissena polymorpha: A Resource for Invasive Species Research.</title>
        <authorList>
            <person name="McCartney M.A."/>
            <person name="Auch B."/>
            <person name="Kono T."/>
            <person name="Mallez S."/>
            <person name="Zhang Y."/>
            <person name="Obille A."/>
            <person name="Becker A."/>
            <person name="Abrahante J.E."/>
            <person name="Garbe J."/>
            <person name="Badalamenti J.P."/>
            <person name="Herman A."/>
            <person name="Mangelson H."/>
            <person name="Liachko I."/>
            <person name="Sullivan S."/>
            <person name="Sone E.D."/>
            <person name="Koren S."/>
            <person name="Silverstein K.A.T."/>
            <person name="Beckman K.B."/>
            <person name="Gohl D.M."/>
        </authorList>
    </citation>
    <scope>NUCLEOTIDE SEQUENCE</scope>
    <source>
        <strain evidence="7">Duluth1</strain>
        <tissue evidence="7">Whole animal</tissue>
    </source>
</reference>
<dbReference type="InterPro" id="IPR008983">
    <property type="entry name" value="Tumour_necrosis_fac-like_dom"/>
</dbReference>
<keyword evidence="4" id="KW-0175">Coiled coil</keyword>
<evidence type="ECO:0000256" key="4">
    <source>
        <dbReference type="SAM" id="Coils"/>
    </source>
</evidence>
<keyword evidence="3 5" id="KW-0732">Signal</keyword>
<gene>
    <name evidence="7" type="ORF">DPMN_016393</name>
</gene>
<reference evidence="7" key="2">
    <citation type="submission" date="2020-11" db="EMBL/GenBank/DDBJ databases">
        <authorList>
            <person name="McCartney M.A."/>
            <person name="Auch B."/>
            <person name="Kono T."/>
            <person name="Mallez S."/>
            <person name="Becker A."/>
            <person name="Gohl D.M."/>
            <person name="Silverstein K.A.T."/>
            <person name="Koren S."/>
            <person name="Bechman K.B."/>
            <person name="Herman A."/>
            <person name="Abrahante J.E."/>
            <person name="Garbe J."/>
        </authorList>
    </citation>
    <scope>NUCLEOTIDE SEQUENCE</scope>
    <source>
        <strain evidence="7">Duluth1</strain>
        <tissue evidence="7">Whole animal</tissue>
    </source>
</reference>
<feature type="coiled-coil region" evidence="4">
    <location>
        <begin position="31"/>
        <end position="58"/>
    </location>
</feature>
<evidence type="ECO:0000256" key="5">
    <source>
        <dbReference type="SAM" id="SignalP"/>
    </source>
</evidence>
<keyword evidence="2" id="KW-0964">Secreted</keyword>
<dbReference type="InterPro" id="IPR001073">
    <property type="entry name" value="C1q_dom"/>
</dbReference>
<comment type="caution">
    <text evidence="7">The sequence shown here is derived from an EMBL/GenBank/DDBJ whole genome shotgun (WGS) entry which is preliminary data.</text>
</comment>
<evidence type="ECO:0000256" key="3">
    <source>
        <dbReference type="ARBA" id="ARBA00022729"/>
    </source>
</evidence>
<dbReference type="PRINTS" id="PR00007">
    <property type="entry name" value="COMPLEMNTC1Q"/>
</dbReference>
<dbReference type="SMART" id="SM00110">
    <property type="entry name" value="C1Q"/>
    <property type="match status" value="1"/>
</dbReference>
<dbReference type="InterPro" id="IPR050822">
    <property type="entry name" value="Cerebellin_Synaptic_Org"/>
</dbReference>
<evidence type="ECO:0000256" key="2">
    <source>
        <dbReference type="ARBA" id="ARBA00022525"/>
    </source>
</evidence>
<dbReference type="PANTHER" id="PTHR22923">
    <property type="entry name" value="CEREBELLIN-RELATED"/>
    <property type="match status" value="1"/>
</dbReference>
<feature type="chain" id="PRO_5039389652" description="C1q domain-containing protein" evidence="5">
    <location>
        <begin position="17"/>
        <end position="202"/>
    </location>
</feature>
<comment type="subcellular location">
    <subcellularLocation>
        <location evidence="1">Secreted</location>
    </subcellularLocation>
</comment>
<evidence type="ECO:0000259" key="6">
    <source>
        <dbReference type="PROSITE" id="PS50871"/>
    </source>
</evidence>
<evidence type="ECO:0000313" key="7">
    <source>
        <dbReference type="EMBL" id="KAH3892278.1"/>
    </source>
</evidence>
<feature type="signal peptide" evidence="5">
    <location>
        <begin position="1"/>
        <end position="16"/>
    </location>
</feature>
<dbReference type="Pfam" id="PF00386">
    <property type="entry name" value="C1q"/>
    <property type="match status" value="1"/>
</dbReference>
<dbReference type="Gene3D" id="2.60.120.40">
    <property type="match status" value="1"/>
</dbReference>